<dbReference type="Proteomes" id="UP000285201">
    <property type="component" value="Unassembled WGS sequence"/>
</dbReference>
<name>A0A415MD43_9FIRM</name>
<comment type="caution">
    <text evidence="2">The sequence shown here is derived from an EMBL/GenBank/DDBJ whole genome shotgun (WGS) entry which is preliminary data.</text>
</comment>
<dbReference type="Proteomes" id="UP000284794">
    <property type="component" value="Unassembled WGS sequence"/>
</dbReference>
<protein>
    <recommendedName>
        <fullName evidence="5">Uracil-DNA glycosylase-like domain-containing protein</fullName>
    </recommendedName>
</protein>
<dbReference type="RefSeq" id="WP_118148096.1">
    <property type="nucleotide sequence ID" value="NZ_QROY01000003.1"/>
</dbReference>
<sequence length="244" mass="29368">MKYNNLDDIFYLEDLFIVWQAEQAKEKEYKNDKVDIRSFSRDGFVDEKMWVYSFLNEKRVLYIAREANATGQRLVDDGSFYLKDEESSRKKRIFQRIIAIQNIIKARLDGNIKNEYTYSDFNEIKKQIAFMNINKRGGSSSTDFKQLNKYAEKYKEFIKREIEIINPDYIICCGSYWQIIDHVYDYFKSKKEWENRKKSEPDIDMYYKLNIKGKIVPAFNVFHPSAIKRNQEYVDLINNIFDKL</sequence>
<dbReference type="EMBL" id="QSIS01000002">
    <property type="protein sequence ID" value="RHD10401.1"/>
    <property type="molecule type" value="Genomic_DNA"/>
</dbReference>
<evidence type="ECO:0000313" key="4">
    <source>
        <dbReference type="Proteomes" id="UP000285201"/>
    </source>
</evidence>
<dbReference type="Gene3D" id="3.40.470.10">
    <property type="entry name" value="Uracil-DNA glycosylase-like domain"/>
    <property type="match status" value="1"/>
</dbReference>
<organism evidence="2 4">
    <name type="scientific">Lachnospira eligens</name>
    <dbReference type="NCBI Taxonomy" id="39485"/>
    <lineage>
        <taxon>Bacteria</taxon>
        <taxon>Bacillati</taxon>
        <taxon>Bacillota</taxon>
        <taxon>Clostridia</taxon>
        <taxon>Lachnospirales</taxon>
        <taxon>Lachnospiraceae</taxon>
        <taxon>Lachnospira</taxon>
    </lineage>
</organism>
<dbReference type="EMBL" id="QROY01000003">
    <property type="protein sequence ID" value="RHL70187.1"/>
    <property type="molecule type" value="Genomic_DNA"/>
</dbReference>
<dbReference type="AlphaFoldDB" id="A0A415MD43"/>
<evidence type="ECO:0008006" key="5">
    <source>
        <dbReference type="Google" id="ProtNLM"/>
    </source>
</evidence>
<dbReference type="InterPro" id="IPR036895">
    <property type="entry name" value="Uracil-DNA_glycosylase-like_sf"/>
</dbReference>
<evidence type="ECO:0000313" key="3">
    <source>
        <dbReference type="Proteomes" id="UP000284794"/>
    </source>
</evidence>
<reference evidence="3 4" key="1">
    <citation type="submission" date="2018-08" db="EMBL/GenBank/DDBJ databases">
        <title>A genome reference for cultivated species of the human gut microbiota.</title>
        <authorList>
            <person name="Zou Y."/>
            <person name="Xue W."/>
            <person name="Luo G."/>
        </authorList>
    </citation>
    <scope>NUCLEOTIDE SEQUENCE [LARGE SCALE GENOMIC DNA]</scope>
    <source>
        <strain evidence="2 4">AF36-7BH</strain>
        <strain evidence="1 3">AM32-2AC</strain>
    </source>
</reference>
<proteinExistence type="predicted"/>
<evidence type="ECO:0000313" key="1">
    <source>
        <dbReference type="EMBL" id="RHD10401.1"/>
    </source>
</evidence>
<evidence type="ECO:0000313" key="2">
    <source>
        <dbReference type="EMBL" id="RHL70187.1"/>
    </source>
</evidence>
<accession>A0A415MD43</accession>
<gene>
    <name evidence="2" type="ORF">DW007_04215</name>
    <name evidence="1" type="ORF">DW811_01775</name>
</gene>